<dbReference type="AlphaFoldDB" id="A0A517YY07"/>
<name>A0A517YY07_9BACT</name>
<proteinExistence type="predicted"/>
<evidence type="ECO:0000313" key="1">
    <source>
        <dbReference type="EMBL" id="QDU35087.1"/>
    </source>
</evidence>
<dbReference type="KEGG" id="pcor:KS4_31650"/>
<reference evidence="1 2" key="1">
    <citation type="submission" date="2019-02" db="EMBL/GenBank/DDBJ databases">
        <title>Deep-cultivation of Planctomycetes and their phenomic and genomic characterization uncovers novel biology.</title>
        <authorList>
            <person name="Wiegand S."/>
            <person name="Jogler M."/>
            <person name="Boedeker C."/>
            <person name="Pinto D."/>
            <person name="Vollmers J."/>
            <person name="Rivas-Marin E."/>
            <person name="Kohn T."/>
            <person name="Peeters S.H."/>
            <person name="Heuer A."/>
            <person name="Rast P."/>
            <person name="Oberbeckmann S."/>
            <person name="Bunk B."/>
            <person name="Jeske O."/>
            <person name="Meyerdierks A."/>
            <person name="Storesund J.E."/>
            <person name="Kallscheuer N."/>
            <person name="Luecker S."/>
            <person name="Lage O.M."/>
            <person name="Pohl T."/>
            <person name="Merkel B.J."/>
            <person name="Hornburger P."/>
            <person name="Mueller R.-W."/>
            <person name="Bruemmer F."/>
            <person name="Labrenz M."/>
            <person name="Spormann A.M."/>
            <person name="Op den Camp H."/>
            <person name="Overmann J."/>
            <person name="Amann R."/>
            <person name="Jetten M.S.M."/>
            <person name="Mascher T."/>
            <person name="Medema M.H."/>
            <person name="Devos D.P."/>
            <person name="Kaster A.-K."/>
            <person name="Ovreas L."/>
            <person name="Rohde M."/>
            <person name="Galperin M.Y."/>
            <person name="Jogler C."/>
        </authorList>
    </citation>
    <scope>NUCLEOTIDE SEQUENCE [LARGE SCALE GENOMIC DNA]</scope>
    <source>
        <strain evidence="1 2">KS4</strain>
    </source>
</reference>
<keyword evidence="2" id="KW-1185">Reference proteome</keyword>
<organism evidence="1 2">
    <name type="scientific">Poriferisphaera corsica</name>
    <dbReference type="NCBI Taxonomy" id="2528020"/>
    <lineage>
        <taxon>Bacteria</taxon>
        <taxon>Pseudomonadati</taxon>
        <taxon>Planctomycetota</taxon>
        <taxon>Phycisphaerae</taxon>
        <taxon>Phycisphaerales</taxon>
        <taxon>Phycisphaeraceae</taxon>
        <taxon>Poriferisphaera</taxon>
    </lineage>
</organism>
<sequence>MDMPELPNKHVNPEYCTDHLMTDYAHVGLYDVKKRHAWIAKKRKGQSPIRVSHARLLVGGTQDTSTISKDQFVCYWFHPPNTGEGFVHGYPIEWDEGQLMVRLDPYWDFAAKLFINPAETARVEKNIDNQIRSATHLMSLYLQNPPSYPLSLHLVGPRAADSMFYMKRYDPTAISEEEII</sequence>
<dbReference type="Proteomes" id="UP000317369">
    <property type="component" value="Chromosome"/>
</dbReference>
<accession>A0A517YY07</accession>
<dbReference type="EMBL" id="CP036425">
    <property type="protein sequence ID" value="QDU35087.1"/>
    <property type="molecule type" value="Genomic_DNA"/>
</dbReference>
<evidence type="ECO:0000313" key="2">
    <source>
        <dbReference type="Proteomes" id="UP000317369"/>
    </source>
</evidence>
<protein>
    <submittedName>
        <fullName evidence="1">Uncharacterized protein</fullName>
    </submittedName>
</protein>
<gene>
    <name evidence="1" type="ORF">KS4_31650</name>
</gene>